<keyword evidence="3 5" id="KW-0175">Coiled coil</keyword>
<name>A0A4R2L3U4_9GAMM</name>
<evidence type="ECO:0000256" key="5">
    <source>
        <dbReference type="RuleBase" id="RU362066"/>
    </source>
</evidence>
<dbReference type="PANTHER" id="PTHR30288:SF0">
    <property type="entry name" value="FLAGELLAR HOOK-ASSOCIATED PROTEIN 2"/>
    <property type="match status" value="1"/>
</dbReference>
<keyword evidence="9" id="KW-1185">Reference proteome</keyword>
<dbReference type="EMBL" id="SLWY01000010">
    <property type="protein sequence ID" value="TCO81073.1"/>
    <property type="molecule type" value="Genomic_DNA"/>
</dbReference>
<reference evidence="8 9" key="1">
    <citation type="submission" date="2019-03" db="EMBL/GenBank/DDBJ databases">
        <title>Genomic Encyclopedia of Type Strains, Phase IV (KMG-IV): sequencing the most valuable type-strain genomes for metagenomic binning, comparative biology and taxonomic classification.</title>
        <authorList>
            <person name="Goeker M."/>
        </authorList>
    </citation>
    <scope>NUCLEOTIDE SEQUENCE [LARGE SCALE GENOMIC DNA]</scope>
    <source>
        <strain evidence="8 9">DSM 25287</strain>
    </source>
</reference>
<proteinExistence type="inferred from homology"/>
<dbReference type="AlphaFoldDB" id="A0A4R2L3U4"/>
<keyword evidence="4 5" id="KW-0975">Bacterial flagellum</keyword>
<evidence type="ECO:0000313" key="9">
    <source>
        <dbReference type="Proteomes" id="UP000295765"/>
    </source>
</evidence>
<dbReference type="OrthoDB" id="9810816at2"/>
<evidence type="ECO:0000256" key="3">
    <source>
        <dbReference type="ARBA" id="ARBA00023054"/>
    </source>
</evidence>
<comment type="subunit">
    <text evidence="2 5">Homopentamer.</text>
</comment>
<sequence length="652" mass="65370">MPTITSAGIGSGLDVNGLVTQLIAAERTPTANRLDKREAALQAQVSALGSFKSALADFRTAAGALDDPGRFTALKASVGDGSLFSATTSSAAATGSYSIDVQSLAQAQRLSTARYAAVTDAVGTGTLTFRFGSYDAGGTTFTPNPERAARTVTIAAADNSLAGIRDAINAADIGVTAKLVGDSGGYRLVLGSDASGASNAIEVTGIAGLTYSAASKDLTQTIAAADARLVVDGLDIRSATNAVTGVVPGVTLDLKKADPGNPTTLTISRDSAGASAAVKGFVDGYNKFVALTKQLTAYDADSGSAGALLGDATVRGVQSELRRLLGTRLTGADSAFTTLSDIGISTKADGTLALDTARFGKALDADAEGVAGLFARNGRSRDALIDFVQSGSATVPGRYGVRVDTLASRSSLTAGALGSLTVDAGNDTLALRVDGVLSGSVQLTHKTYASGDALAAEIQSRINASSALLAAGAAVSVSYAGGALTFTSQRYGSASNIAITAVGTTSAATLGLATATGAAGVDVAGAIGGTTASGRGQRLTANAGGATGIALDVRGGSTGTRGDVTVSDGIMARLDDYLDAVLGAGGTLEARSKGLDARVKDVDDDRARLETRLAGLEANYRRQFNALDELMSRMQATGNFLTQQLANLGKKD</sequence>
<dbReference type="GO" id="GO:0009424">
    <property type="term" value="C:bacterial-type flagellum hook"/>
    <property type="evidence" value="ECO:0007669"/>
    <property type="project" value="UniProtKB-UniRule"/>
</dbReference>
<dbReference type="GO" id="GO:0007155">
    <property type="term" value="P:cell adhesion"/>
    <property type="evidence" value="ECO:0007669"/>
    <property type="project" value="InterPro"/>
</dbReference>
<dbReference type="Proteomes" id="UP000295765">
    <property type="component" value="Unassembled WGS sequence"/>
</dbReference>
<comment type="similarity">
    <text evidence="1 5">Belongs to the FliD family.</text>
</comment>
<accession>A0A4R2L3U4</accession>
<keyword evidence="8" id="KW-0966">Cell projection</keyword>
<protein>
    <recommendedName>
        <fullName evidence="5">Flagellar hook-associated protein 2</fullName>
        <shortName evidence="5">HAP2</shortName>
    </recommendedName>
    <alternativeName>
        <fullName evidence="5">Flagellar cap protein</fullName>
    </alternativeName>
</protein>
<keyword evidence="8" id="KW-0969">Cilium</keyword>
<evidence type="ECO:0000259" key="6">
    <source>
        <dbReference type="Pfam" id="PF02465"/>
    </source>
</evidence>
<dbReference type="InterPro" id="IPR040026">
    <property type="entry name" value="FliD"/>
</dbReference>
<evidence type="ECO:0000256" key="1">
    <source>
        <dbReference type="ARBA" id="ARBA00009764"/>
    </source>
</evidence>
<organism evidence="8 9">
    <name type="scientific">Plasticicumulans lactativorans</name>
    <dbReference type="NCBI Taxonomy" id="1133106"/>
    <lineage>
        <taxon>Bacteria</taxon>
        <taxon>Pseudomonadati</taxon>
        <taxon>Pseudomonadota</taxon>
        <taxon>Gammaproteobacteria</taxon>
        <taxon>Candidatus Competibacteraceae</taxon>
        <taxon>Plasticicumulans</taxon>
    </lineage>
</organism>
<comment type="subcellular location">
    <subcellularLocation>
        <location evidence="5">Secreted</location>
    </subcellularLocation>
    <subcellularLocation>
        <location evidence="5">Bacterial flagellum</location>
    </subcellularLocation>
</comment>
<keyword evidence="8" id="KW-0282">Flagellum</keyword>
<evidence type="ECO:0000259" key="7">
    <source>
        <dbReference type="Pfam" id="PF07195"/>
    </source>
</evidence>
<feature type="coiled-coil region" evidence="5">
    <location>
        <begin position="599"/>
        <end position="633"/>
    </location>
</feature>
<dbReference type="GO" id="GO:0005576">
    <property type="term" value="C:extracellular region"/>
    <property type="evidence" value="ECO:0007669"/>
    <property type="project" value="UniProtKB-SubCell"/>
</dbReference>
<dbReference type="RefSeq" id="WP_132542280.1">
    <property type="nucleotide sequence ID" value="NZ_SLWY01000010.1"/>
</dbReference>
<evidence type="ECO:0000256" key="4">
    <source>
        <dbReference type="ARBA" id="ARBA00023143"/>
    </source>
</evidence>
<dbReference type="Pfam" id="PF07195">
    <property type="entry name" value="FliD_C"/>
    <property type="match status" value="2"/>
</dbReference>
<keyword evidence="5" id="KW-0964">Secreted</keyword>
<dbReference type="GO" id="GO:0071973">
    <property type="term" value="P:bacterial-type flagellum-dependent cell motility"/>
    <property type="evidence" value="ECO:0007669"/>
    <property type="project" value="TreeGrafter"/>
</dbReference>
<comment type="function">
    <text evidence="5">Required for morphogenesis and for the elongation of the flagellar filament by facilitating polymerization of the flagellin monomers at the tip of growing filament. Forms a capping structure, which prevents flagellin subunits (transported through the central channel of the flagellum) from leaking out without polymerization at the distal end.</text>
</comment>
<dbReference type="PANTHER" id="PTHR30288">
    <property type="entry name" value="FLAGELLAR CAP/ASSEMBLY PROTEIN FLID"/>
    <property type="match status" value="1"/>
</dbReference>
<dbReference type="InterPro" id="IPR010809">
    <property type="entry name" value="FliD_C"/>
</dbReference>
<feature type="domain" description="Flagellar hook-associated protein 2 C-terminal" evidence="7">
    <location>
        <begin position="224"/>
        <end position="382"/>
    </location>
</feature>
<feature type="domain" description="Flagellar hook-associated protein 2 N-terminal" evidence="6">
    <location>
        <begin position="11"/>
        <end position="108"/>
    </location>
</feature>
<gene>
    <name evidence="8" type="ORF">EV699_11098</name>
</gene>
<feature type="domain" description="Flagellar hook-associated protein 2 C-terminal" evidence="7">
    <location>
        <begin position="561"/>
        <end position="636"/>
    </location>
</feature>
<dbReference type="GO" id="GO:0009421">
    <property type="term" value="C:bacterial-type flagellum filament cap"/>
    <property type="evidence" value="ECO:0007669"/>
    <property type="project" value="InterPro"/>
</dbReference>
<dbReference type="Pfam" id="PF02465">
    <property type="entry name" value="FliD_N"/>
    <property type="match status" value="1"/>
</dbReference>
<comment type="caution">
    <text evidence="8">The sequence shown here is derived from an EMBL/GenBank/DDBJ whole genome shotgun (WGS) entry which is preliminary data.</text>
</comment>
<dbReference type="InterPro" id="IPR003481">
    <property type="entry name" value="FliD_N"/>
</dbReference>
<evidence type="ECO:0000313" key="8">
    <source>
        <dbReference type="EMBL" id="TCO81073.1"/>
    </source>
</evidence>
<evidence type="ECO:0000256" key="2">
    <source>
        <dbReference type="ARBA" id="ARBA00011255"/>
    </source>
</evidence>